<protein>
    <submittedName>
        <fullName evidence="1">Uncharacterized protein</fullName>
    </submittedName>
</protein>
<keyword evidence="2" id="KW-1185">Reference proteome</keyword>
<dbReference type="Proteomes" id="UP001444661">
    <property type="component" value="Unassembled WGS sequence"/>
</dbReference>
<comment type="caution">
    <text evidence="1">The sequence shown here is derived from an EMBL/GenBank/DDBJ whole genome shotgun (WGS) entry which is preliminary data.</text>
</comment>
<dbReference type="EMBL" id="JAQQWK010000011">
    <property type="protein sequence ID" value="KAK8024460.1"/>
    <property type="molecule type" value="Genomic_DNA"/>
</dbReference>
<proteinExistence type="predicted"/>
<evidence type="ECO:0000313" key="2">
    <source>
        <dbReference type="Proteomes" id="UP001444661"/>
    </source>
</evidence>
<accession>A0ABR1S2V0</accession>
<organism evidence="1 2">
    <name type="scientific">Apiospora rasikravindrae</name>
    <dbReference type="NCBI Taxonomy" id="990691"/>
    <lineage>
        <taxon>Eukaryota</taxon>
        <taxon>Fungi</taxon>
        <taxon>Dikarya</taxon>
        <taxon>Ascomycota</taxon>
        <taxon>Pezizomycotina</taxon>
        <taxon>Sordariomycetes</taxon>
        <taxon>Xylariomycetidae</taxon>
        <taxon>Amphisphaeriales</taxon>
        <taxon>Apiosporaceae</taxon>
        <taxon>Apiospora</taxon>
    </lineage>
</organism>
<gene>
    <name evidence="1" type="ORF">PG993_012526</name>
</gene>
<evidence type="ECO:0000313" key="1">
    <source>
        <dbReference type="EMBL" id="KAK8024460.1"/>
    </source>
</evidence>
<sequence>MTPNNALRLVNKEALRAVGRLYRDFKQLRRLGFGAALARAARSSIKIDFRNDMMFPIDGNQESLKKSLGLVLIPHLDHYPNPTKCLQHLQHLALRLFDFARWPTPEVAAQYPSPPAANPDHTPWFADDFLHLLGGTPNLKTFHIVVDRLFSASFDAAPHAATRPSERLVSSPSQLRDVVKSLPRDKYGFSDYDAYARSTKLDIAFPRWCHPPDASRPYVLSFEQYDAYFQQVLSLVRTYSSPPLRENGSIETRLVVDLDSNLNRREAGQVMMKQKALKFGLDPNNEEELVNGYDRHFARPGAQEWYADVS</sequence>
<reference evidence="1 2" key="1">
    <citation type="submission" date="2023-01" db="EMBL/GenBank/DDBJ databases">
        <title>Analysis of 21 Apiospora genomes using comparative genomics revels a genus with tremendous synthesis potential of carbohydrate active enzymes and secondary metabolites.</title>
        <authorList>
            <person name="Sorensen T."/>
        </authorList>
    </citation>
    <scope>NUCLEOTIDE SEQUENCE [LARGE SCALE GENOMIC DNA]</scope>
    <source>
        <strain evidence="1 2">CBS 33761</strain>
    </source>
</reference>
<name>A0ABR1S2V0_9PEZI</name>